<dbReference type="RefSeq" id="XP_022671562.1">
    <property type="nucleotide sequence ID" value="XM_022815827.1"/>
</dbReference>
<accession>A0A7M7KT10</accession>
<organism evidence="2 3">
    <name type="scientific">Varroa destructor</name>
    <name type="common">Honeybee mite</name>
    <dbReference type="NCBI Taxonomy" id="109461"/>
    <lineage>
        <taxon>Eukaryota</taxon>
        <taxon>Metazoa</taxon>
        <taxon>Ecdysozoa</taxon>
        <taxon>Arthropoda</taxon>
        <taxon>Chelicerata</taxon>
        <taxon>Arachnida</taxon>
        <taxon>Acari</taxon>
        <taxon>Parasitiformes</taxon>
        <taxon>Mesostigmata</taxon>
        <taxon>Gamasina</taxon>
        <taxon>Dermanyssoidea</taxon>
        <taxon>Varroidae</taxon>
        <taxon>Varroa</taxon>
    </lineage>
</organism>
<dbReference type="AlphaFoldDB" id="A0A7M7KT10"/>
<reference evidence="2" key="1">
    <citation type="submission" date="2021-01" db="UniProtKB">
        <authorList>
            <consortium name="EnsemblMetazoa"/>
        </authorList>
    </citation>
    <scope>IDENTIFICATION</scope>
</reference>
<evidence type="ECO:0000313" key="2">
    <source>
        <dbReference type="EnsemblMetazoa" id="XP_022671562"/>
    </source>
</evidence>
<dbReference type="InParanoid" id="A0A7M7KT10"/>
<evidence type="ECO:0000256" key="1">
    <source>
        <dbReference type="SAM" id="MobiDB-lite"/>
    </source>
</evidence>
<feature type="compositionally biased region" description="Polar residues" evidence="1">
    <location>
        <begin position="59"/>
        <end position="73"/>
    </location>
</feature>
<dbReference type="EnsemblMetazoa" id="XM_022815827">
    <property type="protein sequence ID" value="XP_022671562"/>
    <property type="gene ID" value="LOC111254707"/>
</dbReference>
<dbReference type="KEGG" id="vde:111254707"/>
<feature type="region of interest" description="Disordered" evidence="1">
    <location>
        <begin position="59"/>
        <end position="83"/>
    </location>
</feature>
<protein>
    <submittedName>
        <fullName evidence="2">Uncharacterized protein</fullName>
    </submittedName>
</protein>
<evidence type="ECO:0000313" key="3">
    <source>
        <dbReference type="Proteomes" id="UP000594260"/>
    </source>
</evidence>
<sequence length="215" mass="24421">MDRDVYVDEPSCDNQTVASGQISAFRHIRVKYFDPERVIERGQPFAEWPNRIMLSNLSQPATRESSRQPSSWQGACGHDSRSIKSPARPIIEDSLRIVCSAEEHCGLEQLQIDSSEICEKAMELVACVHAKWRADIFDKYRPGPVPDSEILQMESDARDLRARYEDALFVLALTAKAQEVQEGIRQLDEEFKESTSTDGLYKLLPNKDLNPYCAN</sequence>
<dbReference type="GeneID" id="111254707"/>
<proteinExistence type="predicted"/>
<name>A0A7M7KT10_VARDE</name>
<dbReference type="Proteomes" id="UP000594260">
    <property type="component" value="Unplaced"/>
</dbReference>
<keyword evidence="3" id="KW-1185">Reference proteome</keyword>